<keyword evidence="3" id="KW-0813">Transport</keyword>
<reference evidence="13" key="1">
    <citation type="submission" date="2020-11" db="EMBL/GenBank/DDBJ databases">
        <authorList>
            <person name="Tran Van P."/>
        </authorList>
    </citation>
    <scope>NUCLEOTIDE SEQUENCE</scope>
</reference>
<evidence type="ECO:0000256" key="10">
    <source>
        <dbReference type="ARBA" id="ARBA00029362"/>
    </source>
</evidence>
<evidence type="ECO:0000256" key="7">
    <source>
        <dbReference type="ARBA" id="ARBA00022807"/>
    </source>
</evidence>
<evidence type="ECO:0000256" key="8">
    <source>
        <dbReference type="ARBA" id="ARBA00022927"/>
    </source>
</evidence>
<dbReference type="GO" id="GO:0016485">
    <property type="term" value="P:protein processing"/>
    <property type="evidence" value="ECO:0007669"/>
    <property type="project" value="TreeGrafter"/>
</dbReference>
<comment type="catalytic activity">
    <reaction evidence="10">
        <text>[protein]-C-terminal L-amino acid-glycyl-phosphatidylethanolamide + H2O = [protein]-C-terminal L-amino acid-glycine + a 1,2-diacyl-sn-glycero-3-phosphoethanolamine</text>
        <dbReference type="Rhea" id="RHEA:67548"/>
        <dbReference type="Rhea" id="RHEA-COMP:17323"/>
        <dbReference type="Rhea" id="RHEA-COMP:17324"/>
        <dbReference type="ChEBI" id="CHEBI:15377"/>
        <dbReference type="ChEBI" id="CHEBI:64612"/>
        <dbReference type="ChEBI" id="CHEBI:172940"/>
        <dbReference type="ChEBI" id="CHEBI:172941"/>
    </reaction>
    <physiologicalReaction direction="left-to-right" evidence="10">
        <dbReference type="Rhea" id="RHEA:67549"/>
    </physiologicalReaction>
</comment>
<dbReference type="GO" id="GO:0019786">
    <property type="term" value="F:protein-phosphatidylethanolamide deconjugating activity"/>
    <property type="evidence" value="ECO:0007669"/>
    <property type="project" value="InterPro"/>
</dbReference>
<dbReference type="GO" id="GO:0015031">
    <property type="term" value="P:protein transport"/>
    <property type="evidence" value="ECO:0007669"/>
    <property type="project" value="UniProtKB-KW"/>
</dbReference>
<evidence type="ECO:0000256" key="6">
    <source>
        <dbReference type="ARBA" id="ARBA00022801"/>
    </source>
</evidence>
<dbReference type="SUPFAM" id="SSF54001">
    <property type="entry name" value="Cysteine proteinases"/>
    <property type="match status" value="1"/>
</dbReference>
<evidence type="ECO:0000256" key="5">
    <source>
        <dbReference type="ARBA" id="ARBA00022670"/>
    </source>
</evidence>
<gene>
    <name evidence="13" type="ORF">NMOB1V02_LOCUS1868</name>
</gene>
<keyword evidence="6 11" id="KW-0378">Hydrolase</keyword>
<proteinExistence type="inferred from homology"/>
<organism evidence="13">
    <name type="scientific">Notodromas monacha</name>
    <dbReference type="NCBI Taxonomy" id="399045"/>
    <lineage>
        <taxon>Eukaryota</taxon>
        <taxon>Metazoa</taxon>
        <taxon>Ecdysozoa</taxon>
        <taxon>Arthropoda</taxon>
        <taxon>Crustacea</taxon>
        <taxon>Oligostraca</taxon>
        <taxon>Ostracoda</taxon>
        <taxon>Podocopa</taxon>
        <taxon>Podocopida</taxon>
        <taxon>Cypridocopina</taxon>
        <taxon>Cypridoidea</taxon>
        <taxon>Cyprididae</taxon>
        <taxon>Notodromas</taxon>
    </lineage>
</organism>
<dbReference type="PANTHER" id="PTHR22624:SF52">
    <property type="entry name" value="CYSTEINE PROTEASE"/>
    <property type="match status" value="1"/>
</dbReference>
<accession>A0A7R9BHF6</accession>
<comment type="subcellular location">
    <subcellularLocation>
        <location evidence="1 11">Cytoplasm</location>
    </subcellularLocation>
</comment>
<protein>
    <recommendedName>
        <fullName evidence="11">Cysteine protease</fullName>
        <ecNumber evidence="11">3.4.22.-</ecNumber>
    </recommendedName>
</protein>
<dbReference type="GO" id="GO:0000423">
    <property type="term" value="P:mitophagy"/>
    <property type="evidence" value="ECO:0007669"/>
    <property type="project" value="TreeGrafter"/>
</dbReference>
<keyword evidence="14" id="KW-1185">Reference proteome</keyword>
<dbReference type="Proteomes" id="UP000678499">
    <property type="component" value="Unassembled WGS sequence"/>
</dbReference>
<dbReference type="InterPro" id="IPR038765">
    <property type="entry name" value="Papain-like_cys_pep_sf"/>
</dbReference>
<dbReference type="OrthoDB" id="2960936at2759"/>
<evidence type="ECO:0000256" key="3">
    <source>
        <dbReference type="ARBA" id="ARBA00022448"/>
    </source>
</evidence>
<comment type="similarity">
    <text evidence="2 11">Belongs to the peptidase C54 family.</text>
</comment>
<dbReference type="PANTHER" id="PTHR22624">
    <property type="entry name" value="CYSTEINE PROTEASE ATG4"/>
    <property type="match status" value="1"/>
</dbReference>
<dbReference type="InterPro" id="IPR005078">
    <property type="entry name" value="Peptidase_C54"/>
</dbReference>
<dbReference type="GO" id="GO:0034727">
    <property type="term" value="P:piecemeal microautophagy of the nucleus"/>
    <property type="evidence" value="ECO:0007669"/>
    <property type="project" value="TreeGrafter"/>
</dbReference>
<dbReference type="GO" id="GO:0004197">
    <property type="term" value="F:cysteine-type endopeptidase activity"/>
    <property type="evidence" value="ECO:0007669"/>
    <property type="project" value="TreeGrafter"/>
</dbReference>
<keyword evidence="9 11" id="KW-0072">Autophagy</keyword>
<dbReference type="AlphaFoldDB" id="A0A7R9BHF6"/>
<dbReference type="InterPro" id="IPR046792">
    <property type="entry name" value="Peptidase_C54_cat"/>
</dbReference>
<evidence type="ECO:0000313" key="13">
    <source>
        <dbReference type="EMBL" id="CAD7274010.1"/>
    </source>
</evidence>
<keyword evidence="8 11" id="KW-0653">Protein transport</keyword>
<evidence type="ECO:0000313" key="14">
    <source>
        <dbReference type="Proteomes" id="UP000678499"/>
    </source>
</evidence>
<dbReference type="EC" id="3.4.22.-" evidence="11"/>
<feature type="domain" description="Peptidase C54 catalytic" evidence="12">
    <location>
        <begin position="95"/>
        <end position="417"/>
    </location>
</feature>
<evidence type="ECO:0000256" key="4">
    <source>
        <dbReference type="ARBA" id="ARBA00022490"/>
    </source>
</evidence>
<dbReference type="GO" id="GO:0005737">
    <property type="term" value="C:cytoplasm"/>
    <property type="evidence" value="ECO:0007669"/>
    <property type="project" value="UniProtKB-SubCell"/>
</dbReference>
<evidence type="ECO:0000256" key="1">
    <source>
        <dbReference type="ARBA" id="ARBA00004496"/>
    </source>
</evidence>
<evidence type="ECO:0000259" key="12">
    <source>
        <dbReference type="Pfam" id="PF03416"/>
    </source>
</evidence>
<keyword evidence="4 11" id="KW-0963">Cytoplasm</keyword>
<evidence type="ECO:0000256" key="2">
    <source>
        <dbReference type="ARBA" id="ARBA00010958"/>
    </source>
</evidence>
<name>A0A7R9BHF6_9CRUS</name>
<dbReference type="EMBL" id="CAJPEX010000195">
    <property type="protein sequence ID" value="CAG0914162.1"/>
    <property type="molecule type" value="Genomic_DNA"/>
</dbReference>
<evidence type="ECO:0000256" key="9">
    <source>
        <dbReference type="ARBA" id="ARBA00023006"/>
    </source>
</evidence>
<dbReference type="GO" id="GO:0035973">
    <property type="term" value="P:aggrephagy"/>
    <property type="evidence" value="ECO:0007669"/>
    <property type="project" value="TreeGrafter"/>
</dbReference>
<dbReference type="Pfam" id="PF03416">
    <property type="entry name" value="Peptidase_C54"/>
    <property type="match status" value="1"/>
</dbReference>
<comment type="function">
    <text evidence="11">Cysteine protease that plays a key role in autophagy by mediating both proteolytic activation and delipidation of ATG8 family proteins.</text>
</comment>
<keyword evidence="7" id="KW-0788">Thiol protease</keyword>
<dbReference type="EMBL" id="OA882232">
    <property type="protein sequence ID" value="CAD7274010.1"/>
    <property type="molecule type" value="Genomic_DNA"/>
</dbReference>
<sequence>MRNWILTHVLRLYFRMAGTHSRNTPSWTNTRLNDRNSPTPLISLPDDSEPPSIVLRSFWNNLKYEWNSKRSKFATGDEVHILGRKYRIPEDETVMRRDFASRIWLTYRRDMPCPLPHSNLRSDCGWGCMIRSGQMILAQTILTHLLGRDWRPGVMCEVHRSIISLFSDHFFLSPPTFGLHRLVSLGLRKGKQAGDWFGPTCIVHILKEAVETSVVPGLRIYVAQDCTVYLDDVDMLCRPRDRNDDTDVTEATEFLQESQCVLSARQASDFVMVTKSGPFEGIQAEELNEEPECDQNDPRRNDDWSTSLLLFVPLRLGTEKLNPVYLPALKAFLSHECCVGVIGGKPKHSLYFIGFQGENLISMDPHFVQPTVDTENPDFCTKSYHCEKPRRIPFTQMDPSCCIGFYCRHREDFQNLVRFTQDCLVAEGYPLFVMKPGQETGHSFVSSNETPPHLIPEERILMMARRFINEHGEIEELEAIQEDFVFI</sequence>
<keyword evidence="5 11" id="KW-0645">Protease</keyword>
<dbReference type="GO" id="GO:0000045">
    <property type="term" value="P:autophagosome assembly"/>
    <property type="evidence" value="ECO:0007669"/>
    <property type="project" value="TreeGrafter"/>
</dbReference>
<evidence type="ECO:0000256" key="11">
    <source>
        <dbReference type="RuleBase" id="RU363115"/>
    </source>
</evidence>